<dbReference type="InterPro" id="IPR029061">
    <property type="entry name" value="THDP-binding"/>
</dbReference>
<dbReference type="GO" id="GO:0005948">
    <property type="term" value="C:acetolactate synthase complex"/>
    <property type="evidence" value="ECO:0007669"/>
    <property type="project" value="TreeGrafter"/>
</dbReference>
<dbReference type="InterPro" id="IPR012000">
    <property type="entry name" value="Thiamin_PyroP_enz_cen_dom"/>
</dbReference>
<dbReference type="PANTHER" id="PTHR18968">
    <property type="entry name" value="THIAMINE PYROPHOSPHATE ENZYMES"/>
    <property type="match status" value="1"/>
</dbReference>
<feature type="domain" description="Thiamine pyrophosphate enzyme N-terminal TPP-binding" evidence="6">
    <location>
        <begin position="5"/>
        <end position="119"/>
    </location>
</feature>
<dbReference type="AlphaFoldDB" id="A0A430KUW9"/>
<comment type="caution">
    <text evidence="7">The sequence shown here is derived from an EMBL/GenBank/DDBJ whole genome shotgun (WGS) entry which is preliminary data.</text>
</comment>
<organism evidence="7 8">
    <name type="scientific">Amphritea opalescens</name>
    <dbReference type="NCBI Taxonomy" id="2490544"/>
    <lineage>
        <taxon>Bacteria</taxon>
        <taxon>Pseudomonadati</taxon>
        <taxon>Pseudomonadota</taxon>
        <taxon>Gammaproteobacteria</taxon>
        <taxon>Oceanospirillales</taxon>
        <taxon>Oceanospirillaceae</taxon>
        <taxon>Amphritea</taxon>
    </lineage>
</organism>
<evidence type="ECO:0000259" key="6">
    <source>
        <dbReference type="Pfam" id="PF02776"/>
    </source>
</evidence>
<dbReference type="InterPro" id="IPR011766">
    <property type="entry name" value="TPP_enzyme_TPP-bd"/>
</dbReference>
<dbReference type="GO" id="GO:0050660">
    <property type="term" value="F:flavin adenine dinucleotide binding"/>
    <property type="evidence" value="ECO:0007669"/>
    <property type="project" value="TreeGrafter"/>
</dbReference>
<name>A0A430KUW9_9GAMM</name>
<dbReference type="FunFam" id="3.40.50.970:FF:000007">
    <property type="entry name" value="Acetolactate synthase"/>
    <property type="match status" value="1"/>
</dbReference>
<keyword evidence="2 3" id="KW-0786">Thiamine pyrophosphate</keyword>
<dbReference type="InterPro" id="IPR045229">
    <property type="entry name" value="TPP_enz"/>
</dbReference>
<dbReference type="Pfam" id="PF02775">
    <property type="entry name" value="TPP_enzyme_C"/>
    <property type="match status" value="1"/>
</dbReference>
<gene>
    <name evidence="7" type="ORF">EH243_03690</name>
</gene>
<dbReference type="Pfam" id="PF00205">
    <property type="entry name" value="TPP_enzyme_M"/>
    <property type="match status" value="1"/>
</dbReference>
<dbReference type="GO" id="GO:0000287">
    <property type="term" value="F:magnesium ion binding"/>
    <property type="evidence" value="ECO:0007669"/>
    <property type="project" value="InterPro"/>
</dbReference>
<dbReference type="SUPFAM" id="SSF52467">
    <property type="entry name" value="DHS-like NAD/FAD-binding domain"/>
    <property type="match status" value="1"/>
</dbReference>
<protein>
    <submittedName>
        <fullName evidence="7">Thiamine pyrophosphate-binding protein</fullName>
    </submittedName>
</protein>
<dbReference type="InterPro" id="IPR029035">
    <property type="entry name" value="DHS-like_NAD/FAD-binding_dom"/>
</dbReference>
<dbReference type="Pfam" id="PF02776">
    <property type="entry name" value="TPP_enzyme_N"/>
    <property type="match status" value="1"/>
</dbReference>
<dbReference type="NCBIfam" id="NF006052">
    <property type="entry name" value="PRK08199.1"/>
    <property type="match status" value="1"/>
</dbReference>
<dbReference type="GO" id="GO:0009099">
    <property type="term" value="P:L-valine biosynthetic process"/>
    <property type="evidence" value="ECO:0007669"/>
    <property type="project" value="TreeGrafter"/>
</dbReference>
<accession>A0A430KUW9</accession>
<feature type="domain" description="Thiamine pyrophosphate enzyme central" evidence="4">
    <location>
        <begin position="194"/>
        <end position="326"/>
    </location>
</feature>
<dbReference type="Gene3D" id="3.40.50.1220">
    <property type="entry name" value="TPP-binding domain"/>
    <property type="match status" value="1"/>
</dbReference>
<keyword evidence="8" id="KW-1185">Reference proteome</keyword>
<evidence type="ECO:0000256" key="2">
    <source>
        <dbReference type="ARBA" id="ARBA00023052"/>
    </source>
</evidence>
<dbReference type="GO" id="GO:0009097">
    <property type="term" value="P:isoleucine biosynthetic process"/>
    <property type="evidence" value="ECO:0007669"/>
    <property type="project" value="TreeGrafter"/>
</dbReference>
<dbReference type="GO" id="GO:0030976">
    <property type="term" value="F:thiamine pyrophosphate binding"/>
    <property type="evidence" value="ECO:0007669"/>
    <property type="project" value="InterPro"/>
</dbReference>
<reference evidence="7 8" key="1">
    <citation type="submission" date="2018-11" db="EMBL/GenBank/DDBJ databases">
        <title>The draft genome sequence of Amphritea opalescens ANRC-JH13T.</title>
        <authorList>
            <person name="Fang Z."/>
            <person name="Zhang Y."/>
            <person name="Han X."/>
        </authorList>
    </citation>
    <scope>NUCLEOTIDE SEQUENCE [LARGE SCALE GENOMIC DNA]</scope>
    <source>
        <strain evidence="7 8">ANRC-JH13</strain>
    </source>
</reference>
<evidence type="ECO:0000259" key="5">
    <source>
        <dbReference type="Pfam" id="PF02775"/>
    </source>
</evidence>
<dbReference type="GO" id="GO:0003984">
    <property type="term" value="F:acetolactate synthase activity"/>
    <property type="evidence" value="ECO:0007669"/>
    <property type="project" value="TreeGrafter"/>
</dbReference>
<comment type="similarity">
    <text evidence="1 3">Belongs to the TPP enzyme family.</text>
</comment>
<dbReference type="CDD" id="cd00568">
    <property type="entry name" value="TPP_enzymes"/>
    <property type="match status" value="1"/>
</dbReference>
<proteinExistence type="inferred from homology"/>
<dbReference type="InterPro" id="IPR012001">
    <property type="entry name" value="Thiamin_PyroP_enz_TPP-bd_dom"/>
</dbReference>
<dbReference type="SUPFAM" id="SSF52518">
    <property type="entry name" value="Thiamin diphosphate-binding fold (THDP-binding)"/>
    <property type="match status" value="2"/>
</dbReference>
<dbReference type="PANTHER" id="PTHR18968:SF120">
    <property type="entry name" value="ACETOLACTATE SYNTHASE LARGE SUBUNIT"/>
    <property type="match status" value="1"/>
</dbReference>
<dbReference type="OrthoDB" id="9785953at2"/>
<evidence type="ECO:0000313" key="7">
    <source>
        <dbReference type="EMBL" id="RTE67315.1"/>
    </source>
</evidence>
<evidence type="ECO:0000313" key="8">
    <source>
        <dbReference type="Proteomes" id="UP000283087"/>
    </source>
</evidence>
<evidence type="ECO:0000256" key="3">
    <source>
        <dbReference type="RuleBase" id="RU362132"/>
    </source>
</evidence>
<feature type="domain" description="Thiamine pyrophosphate enzyme TPP-binding" evidence="5">
    <location>
        <begin position="386"/>
        <end position="530"/>
    </location>
</feature>
<sequence length="552" mass="60292">MVKRTGGNVLINALKINSVEKIFGVPGESYLAALDALYDQKPSMEYITCRQEGGSAFMASAYARLTGKAGVCFVTRGPGATNASIGVHTAFQDSAPMILLIGQAPRRNLEREAFQEIDYRRMFGQMAKWVAQIDDPARIPEFINRAFQVAQSGRPGPVVLALPEDMLREETDVADLTPAIPIKTCPGSAELLQIQAMLAEATKPLVIIEAACWEDEPRLAFEAFCLRNNIPVAAAFRRQSLFDNHHECYVGDLAWGNIDSLTKAIDECDLLIGFGARLDEGTTCKYTTLTPPFLKQKFIHIYPQAEELGRVFKADLMVNAGISEMALALSEIDMKSHKRFANWRETLRQGYIQSLTAAPQPGDLDMGKVMAHLREVLPRDTIVTTGAGNCSDWPNKIYQYSGKGTNLSSVSGAMGYGVPAAVMASIVYRDRTVVCISGDGDFLMNGQELATAVQYGGTPIILVVNNGMYGTIRMHQQIRHTGRVSGTDLVNPDFSAYAKSFGAYGETVKRTEDFAGAFERARNSGLAAILELQIDPESICYNTPTLSDLAPI</sequence>
<evidence type="ECO:0000256" key="1">
    <source>
        <dbReference type="ARBA" id="ARBA00007812"/>
    </source>
</evidence>
<dbReference type="CDD" id="cd07035">
    <property type="entry name" value="TPP_PYR_POX_like"/>
    <property type="match status" value="1"/>
</dbReference>
<dbReference type="EMBL" id="RQXW01000002">
    <property type="protein sequence ID" value="RTE67315.1"/>
    <property type="molecule type" value="Genomic_DNA"/>
</dbReference>
<evidence type="ECO:0000259" key="4">
    <source>
        <dbReference type="Pfam" id="PF00205"/>
    </source>
</evidence>
<dbReference type="Gene3D" id="3.40.50.970">
    <property type="match status" value="2"/>
</dbReference>
<dbReference type="Proteomes" id="UP000283087">
    <property type="component" value="Unassembled WGS sequence"/>
</dbReference>
<dbReference type="RefSeq" id="WP_126157282.1">
    <property type="nucleotide sequence ID" value="NZ_RQXW01000002.1"/>
</dbReference>